<dbReference type="SUPFAM" id="SSF55486">
    <property type="entry name" value="Metalloproteases ('zincins'), catalytic domain"/>
    <property type="match status" value="1"/>
</dbReference>
<feature type="domain" description="Oligopeptidase F N-terminal" evidence="8">
    <location>
        <begin position="113"/>
        <end position="173"/>
    </location>
</feature>
<dbReference type="GO" id="GO:0046872">
    <property type="term" value="F:metal ion binding"/>
    <property type="evidence" value="ECO:0007669"/>
    <property type="project" value="UniProtKB-UniRule"/>
</dbReference>
<organism evidence="9 10">
    <name type="scientific">Clostridium algidicarnis DSM 15099</name>
    <dbReference type="NCBI Taxonomy" id="1121295"/>
    <lineage>
        <taxon>Bacteria</taxon>
        <taxon>Bacillati</taxon>
        <taxon>Bacillota</taxon>
        <taxon>Clostridia</taxon>
        <taxon>Eubacteriales</taxon>
        <taxon>Clostridiaceae</taxon>
        <taxon>Clostridium</taxon>
    </lineage>
</organism>
<dbReference type="GO" id="GO:0006508">
    <property type="term" value="P:proteolysis"/>
    <property type="evidence" value="ECO:0007669"/>
    <property type="project" value="UniProtKB-KW"/>
</dbReference>
<dbReference type="InterPro" id="IPR013647">
    <property type="entry name" value="OligopepF_N_dom"/>
</dbReference>
<dbReference type="Gene3D" id="1.20.140.70">
    <property type="entry name" value="Oligopeptidase f, N-terminal domain"/>
    <property type="match status" value="1"/>
</dbReference>
<evidence type="ECO:0000256" key="5">
    <source>
        <dbReference type="ARBA" id="ARBA00023049"/>
    </source>
</evidence>
<dbReference type="EMBL" id="PTIS01000002">
    <property type="protein sequence ID" value="PPK49159.1"/>
    <property type="molecule type" value="Genomic_DNA"/>
</dbReference>
<keyword evidence="5 6" id="KW-0482">Metalloprotease</keyword>
<evidence type="ECO:0000256" key="4">
    <source>
        <dbReference type="ARBA" id="ARBA00022833"/>
    </source>
</evidence>
<dbReference type="InterPro" id="IPR001333">
    <property type="entry name" value="Peptidase_M32_Taq"/>
</dbReference>
<comment type="cofactor">
    <cofactor evidence="6">
        <name>Zn(2+)</name>
        <dbReference type="ChEBI" id="CHEBI:29105"/>
    </cofactor>
    <text evidence="6">Binds 1 zinc ion.</text>
</comment>
<keyword evidence="1 6" id="KW-0645">Protease</keyword>
<dbReference type="InterPro" id="IPR034006">
    <property type="entry name" value="M3B_PepF_2"/>
</dbReference>
<evidence type="ECO:0000256" key="2">
    <source>
        <dbReference type="ARBA" id="ARBA00022723"/>
    </source>
</evidence>
<dbReference type="Pfam" id="PF01432">
    <property type="entry name" value="Peptidase_M3"/>
    <property type="match status" value="1"/>
</dbReference>
<dbReference type="Proteomes" id="UP000239863">
    <property type="component" value="Unassembled WGS sequence"/>
</dbReference>
<evidence type="ECO:0000259" key="8">
    <source>
        <dbReference type="Pfam" id="PF08439"/>
    </source>
</evidence>
<reference evidence="9 10" key="1">
    <citation type="submission" date="2018-02" db="EMBL/GenBank/DDBJ databases">
        <title>Genomic Encyclopedia of Archaeal and Bacterial Type Strains, Phase II (KMG-II): from individual species to whole genera.</title>
        <authorList>
            <person name="Goeker M."/>
        </authorList>
    </citation>
    <scope>NUCLEOTIDE SEQUENCE [LARGE SCALE GENOMIC DNA]</scope>
    <source>
        <strain evidence="9 10">DSM 15099</strain>
    </source>
</reference>
<dbReference type="NCBIfam" id="TIGR02290">
    <property type="entry name" value="M3_fam_3"/>
    <property type="match status" value="1"/>
</dbReference>
<keyword evidence="3 6" id="KW-0378">Hydrolase</keyword>
<comment type="similarity">
    <text evidence="6">Belongs to the peptidase M3 family.</text>
</comment>
<dbReference type="GO" id="GO:0004222">
    <property type="term" value="F:metalloendopeptidase activity"/>
    <property type="evidence" value="ECO:0007669"/>
    <property type="project" value="InterPro"/>
</dbReference>
<dbReference type="PANTHER" id="PTHR34217:SF1">
    <property type="entry name" value="CARBOXYPEPTIDASE 1"/>
    <property type="match status" value="1"/>
</dbReference>
<protein>
    <submittedName>
        <fullName evidence="9">PepF/M3 family oligoendopeptidase</fullName>
    </submittedName>
</protein>
<dbReference type="Pfam" id="PF08439">
    <property type="entry name" value="Peptidase_M3_N"/>
    <property type="match status" value="1"/>
</dbReference>
<dbReference type="STRING" id="37659.GCA_000703125_01668"/>
<dbReference type="PANTHER" id="PTHR34217">
    <property type="entry name" value="METAL-DEPENDENT CARBOXYPEPTIDASE"/>
    <property type="match status" value="1"/>
</dbReference>
<comment type="caution">
    <text evidence="9">The sequence shown here is derived from an EMBL/GenBank/DDBJ whole genome shotgun (WGS) entry which is preliminary data.</text>
</comment>
<name>A0A2S6FZY2_9CLOT</name>
<dbReference type="InterPro" id="IPR042088">
    <property type="entry name" value="OligoPept_F_C"/>
</dbReference>
<dbReference type="OrthoDB" id="9769691at2"/>
<dbReference type="RefSeq" id="WP_104409184.1">
    <property type="nucleotide sequence ID" value="NZ_PTIS01000002.1"/>
</dbReference>
<evidence type="ECO:0000313" key="9">
    <source>
        <dbReference type="EMBL" id="PPK49159.1"/>
    </source>
</evidence>
<keyword evidence="4 6" id="KW-0862">Zinc</keyword>
<dbReference type="InterPro" id="IPR001567">
    <property type="entry name" value="Pept_M3A_M3B_dom"/>
</dbReference>
<evidence type="ECO:0000256" key="6">
    <source>
        <dbReference type="RuleBase" id="RU003435"/>
    </source>
</evidence>
<dbReference type="CDD" id="cd09607">
    <property type="entry name" value="M3B_PepF"/>
    <property type="match status" value="1"/>
</dbReference>
<evidence type="ECO:0000259" key="7">
    <source>
        <dbReference type="Pfam" id="PF01432"/>
    </source>
</evidence>
<keyword evidence="2 6" id="KW-0479">Metal-binding</keyword>
<dbReference type="Gene3D" id="1.10.1370.20">
    <property type="entry name" value="Oligoendopeptidase f, C-terminal domain"/>
    <property type="match status" value="1"/>
</dbReference>
<proteinExistence type="inferred from homology"/>
<feature type="domain" description="Peptidase M3A/M3B catalytic" evidence="7">
    <location>
        <begin position="194"/>
        <end position="573"/>
    </location>
</feature>
<evidence type="ECO:0000256" key="3">
    <source>
        <dbReference type="ARBA" id="ARBA00022801"/>
    </source>
</evidence>
<accession>A0A2S6FZY2</accession>
<dbReference type="AlphaFoldDB" id="A0A2S6FZY2"/>
<sequence>MNLNWSLKELYTSFDSKEFKEDLNELKLFIYKINSEVNSDINSNDIKSTLEKYINDNIKLTNLVTNLYSFCSLTTSVDTNNSEALKNSEIIQKILAEMAESDSKYKKFIGSIDNLDNIIESSPLLKEHEFMLKEIKANSKYVLSDKEESIIAKMQTTGSSAFDTLKEALVSKLMVDIEIDGKKKILPLTEVRNLAHHKDSEVRKAAYYAELESYKKIEDSAAAALNGIKGEVITTSKLRGYESPLHESLIKSRMDMEALDAMIDAMKEYIPYFRGYLKKKAEILGYENGLPFYEIFAPIGQVNKTYSYDEAKDFVEENFRTFSDKLGDFAKRAFDENWIDVLPKEGKVAGAFCAGLPTIGQSRIMLNFGGNLSDVITLAHELGHGYHGNCLLNESILNSDYPMPIAETASTFCETIVKKATLKKATKEDALSILESELQDSTQIIIDIYSRFLFEKKLFEMRDEAALTPKELNEIMISAQKEAYGDGLDQDLLHPYMWICKPHYYSAGYSYYNFPYAFGLLFAKGLYAEYLKRGEEFIPEYDKLLALTGKNSAADVTKVMNIDIHNINFWRNSLEIIKGDIDEFLNLCNN</sequence>
<dbReference type="InterPro" id="IPR011977">
    <property type="entry name" value="Pept_M3B_clade3"/>
</dbReference>
<evidence type="ECO:0000256" key="1">
    <source>
        <dbReference type="ARBA" id="ARBA00022670"/>
    </source>
</evidence>
<dbReference type="GO" id="GO:0004181">
    <property type="term" value="F:metallocarboxypeptidase activity"/>
    <property type="evidence" value="ECO:0007669"/>
    <property type="project" value="InterPro"/>
</dbReference>
<evidence type="ECO:0000313" key="10">
    <source>
        <dbReference type="Proteomes" id="UP000239863"/>
    </source>
</evidence>
<gene>
    <name evidence="9" type="ORF">BD821_10272</name>
</gene>